<dbReference type="RefSeq" id="WP_211973643.1">
    <property type="nucleotide sequence ID" value="NZ_CBFHAM010000039.1"/>
</dbReference>
<evidence type="ECO:0000313" key="2">
    <source>
        <dbReference type="EMBL" id="MBS0028541.1"/>
    </source>
</evidence>
<sequence length="358" mass="39969">MESQQNLQASRQDDEMSLKDLILKLKGWWKFLLSKWLIIGLFGLLGAGGGLLCAFLSKPDYVARLTFVVEESSSNPLGSYAGLASQFGLDLSGGGSDIFSGENILEFLKTRLMIEKTLLSPIQRDGKTTSLADLYFDIYDIRTSIDKKPELKGVRLPSDVKRSSFTVVQDSLLNTIYEAISKTALKVEKPDKKLSFVEVKVATRDEQFSKVFTERLVREAINFYVSTKTQRSKGNVDKLQDRADSLEVLLNKKTYSAAVTQDFNINPSRRVATVSSELVNRDKMVLQTMYAEVVKNLELSRITMTQETPVIQIVDVPILPLKKEKLGKAKGLVAGGVIGGFFIVVFLTLGRLYKEIMN</sequence>
<organism evidence="2 3">
    <name type="scientific">Chitinophaga hostae</name>
    <dbReference type="NCBI Taxonomy" id="2831022"/>
    <lineage>
        <taxon>Bacteria</taxon>
        <taxon>Pseudomonadati</taxon>
        <taxon>Bacteroidota</taxon>
        <taxon>Chitinophagia</taxon>
        <taxon>Chitinophagales</taxon>
        <taxon>Chitinophagaceae</taxon>
        <taxon>Chitinophaga</taxon>
    </lineage>
</organism>
<gene>
    <name evidence="2" type="ORF">KE626_14565</name>
</gene>
<keyword evidence="1" id="KW-0812">Transmembrane</keyword>
<evidence type="ECO:0000313" key="3">
    <source>
        <dbReference type="Proteomes" id="UP000676386"/>
    </source>
</evidence>
<keyword evidence="1" id="KW-1133">Transmembrane helix</keyword>
<feature type="transmembrane region" description="Helical" evidence="1">
    <location>
        <begin position="332"/>
        <end position="353"/>
    </location>
</feature>
<proteinExistence type="predicted"/>
<dbReference type="PANTHER" id="PTHR32309:SF31">
    <property type="entry name" value="CAPSULAR EXOPOLYSACCHARIDE FAMILY"/>
    <property type="match status" value="1"/>
</dbReference>
<accession>A0ABS5IZZ8</accession>
<comment type="caution">
    <text evidence="2">The sequence shown here is derived from an EMBL/GenBank/DDBJ whole genome shotgun (WGS) entry which is preliminary data.</text>
</comment>
<keyword evidence="3" id="KW-1185">Reference proteome</keyword>
<evidence type="ECO:0000256" key="1">
    <source>
        <dbReference type="SAM" id="Phobius"/>
    </source>
</evidence>
<protein>
    <submittedName>
        <fullName evidence="2">Lipopolysaccharide biosynthesis protein</fullName>
    </submittedName>
</protein>
<dbReference type="InterPro" id="IPR050445">
    <property type="entry name" value="Bact_polysacc_biosynth/exp"/>
</dbReference>
<name>A0ABS5IZZ8_9BACT</name>
<dbReference type="PANTHER" id="PTHR32309">
    <property type="entry name" value="TYROSINE-PROTEIN KINASE"/>
    <property type="match status" value="1"/>
</dbReference>
<reference evidence="2 3" key="1">
    <citation type="submission" date="2021-04" db="EMBL/GenBank/DDBJ databases">
        <title>Chitinophaga sp. nov., isolated from the rhizosphere soil.</title>
        <authorList>
            <person name="He S."/>
        </authorList>
    </citation>
    <scope>NUCLEOTIDE SEQUENCE [LARGE SCALE GENOMIC DNA]</scope>
    <source>
        <strain evidence="2 3">2R12</strain>
    </source>
</reference>
<dbReference type="Proteomes" id="UP000676386">
    <property type="component" value="Unassembled WGS sequence"/>
</dbReference>
<feature type="transmembrane region" description="Helical" evidence="1">
    <location>
        <begin position="36"/>
        <end position="56"/>
    </location>
</feature>
<keyword evidence="1" id="KW-0472">Membrane</keyword>
<dbReference type="EMBL" id="JAGTXB010000006">
    <property type="protein sequence ID" value="MBS0028541.1"/>
    <property type="molecule type" value="Genomic_DNA"/>
</dbReference>